<evidence type="ECO:0000256" key="5">
    <source>
        <dbReference type="ARBA" id="ARBA00022692"/>
    </source>
</evidence>
<evidence type="ECO:0000256" key="10">
    <source>
        <dbReference type="PROSITE-ProRule" id="PRU00284"/>
    </source>
</evidence>
<evidence type="ECO:0000256" key="11">
    <source>
        <dbReference type="SAM" id="MobiDB-lite"/>
    </source>
</evidence>
<protein>
    <submittedName>
        <fullName evidence="15">Methyl-accepting chemotaxis protein</fullName>
    </submittedName>
</protein>
<dbReference type="SUPFAM" id="SSF103190">
    <property type="entry name" value="Sensory domain-like"/>
    <property type="match status" value="1"/>
</dbReference>
<dbReference type="Gene3D" id="3.30.450.20">
    <property type="entry name" value="PAS domain"/>
    <property type="match status" value="2"/>
</dbReference>
<dbReference type="SUPFAM" id="SSF58104">
    <property type="entry name" value="Methyl-accepting chemotaxis protein (MCP) signaling domain"/>
    <property type="match status" value="1"/>
</dbReference>
<dbReference type="PROSITE" id="PS50885">
    <property type="entry name" value="HAMP"/>
    <property type="match status" value="1"/>
</dbReference>
<evidence type="ECO:0000259" key="13">
    <source>
        <dbReference type="PROSITE" id="PS50111"/>
    </source>
</evidence>
<accession>A0A941HTE1</accession>
<comment type="subcellular location">
    <subcellularLocation>
        <location evidence="1">Cell membrane</location>
        <topology evidence="1">Multi-pass membrane protein</topology>
    </subcellularLocation>
</comment>
<dbReference type="AlphaFoldDB" id="A0A941HTE1"/>
<dbReference type="Proteomes" id="UP000675431">
    <property type="component" value="Unassembled WGS sequence"/>
</dbReference>
<dbReference type="EMBL" id="JAGSIE010000046">
    <property type="protein sequence ID" value="MBR7554932.1"/>
    <property type="molecule type" value="Genomic_DNA"/>
</dbReference>
<proteinExistence type="inferred from homology"/>
<keyword evidence="6 12" id="KW-1133">Transmembrane helix</keyword>
<evidence type="ECO:0000259" key="14">
    <source>
        <dbReference type="PROSITE" id="PS50885"/>
    </source>
</evidence>
<dbReference type="Pfam" id="PF02743">
    <property type="entry name" value="dCache_1"/>
    <property type="match status" value="1"/>
</dbReference>
<keyword evidence="5 12" id="KW-0812">Transmembrane</keyword>
<dbReference type="PANTHER" id="PTHR32089:SF114">
    <property type="entry name" value="METHYL-ACCEPTING CHEMOTAXIS PROTEIN MCPB"/>
    <property type="match status" value="1"/>
</dbReference>
<dbReference type="InterPro" id="IPR004090">
    <property type="entry name" value="Chemotax_Me-accpt_rcpt"/>
</dbReference>
<dbReference type="PROSITE" id="PS50111">
    <property type="entry name" value="CHEMOTAXIS_TRANSDUC_2"/>
    <property type="match status" value="1"/>
</dbReference>
<evidence type="ECO:0000256" key="4">
    <source>
        <dbReference type="ARBA" id="ARBA00022500"/>
    </source>
</evidence>
<dbReference type="GO" id="GO:0006935">
    <property type="term" value="P:chemotaxis"/>
    <property type="evidence" value="ECO:0007669"/>
    <property type="project" value="UniProtKB-KW"/>
</dbReference>
<keyword evidence="8 10" id="KW-0807">Transducer</keyword>
<feature type="compositionally biased region" description="Low complexity" evidence="11">
    <location>
        <begin position="628"/>
        <end position="637"/>
    </location>
</feature>
<dbReference type="CDD" id="cd12913">
    <property type="entry name" value="PDC1_MCP_like"/>
    <property type="match status" value="1"/>
</dbReference>
<comment type="caution">
    <text evidence="15">The sequence shown here is derived from an EMBL/GenBank/DDBJ whole genome shotgun (WGS) entry which is preliminary data.</text>
</comment>
<organism evidence="15 17">
    <name type="scientific">Allobacillus saliphilus</name>
    <dbReference type="NCBI Taxonomy" id="2912308"/>
    <lineage>
        <taxon>Bacteria</taxon>
        <taxon>Bacillati</taxon>
        <taxon>Bacillota</taxon>
        <taxon>Bacilli</taxon>
        <taxon>Bacillales</taxon>
        <taxon>Bacillaceae</taxon>
        <taxon>Allobacillus</taxon>
    </lineage>
</organism>
<evidence type="ECO:0000313" key="16">
    <source>
        <dbReference type="EMBL" id="MBR7554932.1"/>
    </source>
</evidence>
<feature type="region of interest" description="Disordered" evidence="11">
    <location>
        <begin position="622"/>
        <end position="645"/>
    </location>
</feature>
<evidence type="ECO:0000256" key="8">
    <source>
        <dbReference type="ARBA" id="ARBA00023224"/>
    </source>
</evidence>
<feature type="transmembrane region" description="Helical" evidence="12">
    <location>
        <begin position="283"/>
        <end position="305"/>
    </location>
</feature>
<dbReference type="InterPro" id="IPR033479">
    <property type="entry name" value="dCache_1"/>
</dbReference>
<evidence type="ECO:0000313" key="17">
    <source>
        <dbReference type="Proteomes" id="UP000675431"/>
    </source>
</evidence>
<dbReference type="CDD" id="cd11386">
    <property type="entry name" value="MCP_signal"/>
    <property type="match status" value="1"/>
</dbReference>
<evidence type="ECO:0000256" key="1">
    <source>
        <dbReference type="ARBA" id="ARBA00004651"/>
    </source>
</evidence>
<dbReference type="Gene3D" id="1.10.287.950">
    <property type="entry name" value="Methyl-accepting chemotaxis protein"/>
    <property type="match status" value="1"/>
</dbReference>
<keyword evidence="17" id="KW-1185">Reference proteome</keyword>
<dbReference type="Pfam" id="PF00015">
    <property type="entry name" value="MCPsignal"/>
    <property type="match status" value="1"/>
</dbReference>
<dbReference type="GO" id="GO:0005886">
    <property type="term" value="C:plasma membrane"/>
    <property type="evidence" value="ECO:0007669"/>
    <property type="project" value="UniProtKB-SubCell"/>
</dbReference>
<dbReference type="PRINTS" id="PR00260">
    <property type="entry name" value="CHEMTRNSDUCR"/>
</dbReference>
<dbReference type="SMART" id="SM00304">
    <property type="entry name" value="HAMP"/>
    <property type="match status" value="1"/>
</dbReference>
<dbReference type="Gene3D" id="6.10.340.10">
    <property type="match status" value="1"/>
</dbReference>
<evidence type="ECO:0000256" key="2">
    <source>
        <dbReference type="ARBA" id="ARBA00022475"/>
    </source>
</evidence>
<dbReference type="GO" id="GO:0004888">
    <property type="term" value="F:transmembrane signaling receptor activity"/>
    <property type="evidence" value="ECO:0007669"/>
    <property type="project" value="InterPro"/>
</dbReference>
<dbReference type="InterPro" id="IPR029151">
    <property type="entry name" value="Sensor-like_sf"/>
</dbReference>
<dbReference type="InterPro" id="IPR004089">
    <property type="entry name" value="MCPsignal_dom"/>
</dbReference>
<keyword evidence="7 12" id="KW-0472">Membrane</keyword>
<dbReference type="EMBL" id="JAGSIE010000038">
    <property type="protein sequence ID" value="MBR7554741.1"/>
    <property type="molecule type" value="Genomic_DNA"/>
</dbReference>
<comment type="similarity">
    <text evidence="9">Belongs to the methyl-accepting chemotaxis (MCP) protein family.</text>
</comment>
<dbReference type="PANTHER" id="PTHR32089">
    <property type="entry name" value="METHYL-ACCEPTING CHEMOTAXIS PROTEIN MCPB"/>
    <property type="match status" value="1"/>
</dbReference>
<keyword evidence="3" id="KW-0488">Methylation</keyword>
<dbReference type="GO" id="GO:0007165">
    <property type="term" value="P:signal transduction"/>
    <property type="evidence" value="ECO:0007669"/>
    <property type="project" value="UniProtKB-KW"/>
</dbReference>
<dbReference type="RefSeq" id="WP_212371178.1">
    <property type="nucleotide sequence ID" value="NZ_JAGSIE010000038.1"/>
</dbReference>
<evidence type="ECO:0000256" key="3">
    <source>
        <dbReference type="ARBA" id="ARBA00022481"/>
    </source>
</evidence>
<evidence type="ECO:0000313" key="15">
    <source>
        <dbReference type="EMBL" id="MBR7554741.1"/>
    </source>
</evidence>
<evidence type="ECO:0000256" key="6">
    <source>
        <dbReference type="ARBA" id="ARBA00022989"/>
    </source>
</evidence>
<evidence type="ECO:0000256" key="9">
    <source>
        <dbReference type="ARBA" id="ARBA00029447"/>
    </source>
</evidence>
<dbReference type="SMART" id="SM00283">
    <property type="entry name" value="MA"/>
    <property type="match status" value="1"/>
</dbReference>
<evidence type="ECO:0000256" key="7">
    <source>
        <dbReference type="ARBA" id="ARBA00023136"/>
    </source>
</evidence>
<gene>
    <name evidence="15" type="ORF">KC820_11460</name>
    <name evidence="16" type="ORF">KC820_12425</name>
</gene>
<keyword evidence="4" id="KW-0145">Chemotaxis</keyword>
<feature type="domain" description="HAMP" evidence="14">
    <location>
        <begin position="307"/>
        <end position="359"/>
    </location>
</feature>
<evidence type="ECO:0000256" key="12">
    <source>
        <dbReference type="SAM" id="Phobius"/>
    </source>
</evidence>
<keyword evidence="2" id="KW-1003">Cell membrane</keyword>
<dbReference type="CDD" id="cd12912">
    <property type="entry name" value="PDC2_MCP_like"/>
    <property type="match status" value="1"/>
</dbReference>
<dbReference type="CDD" id="cd06225">
    <property type="entry name" value="HAMP"/>
    <property type="match status" value="1"/>
</dbReference>
<dbReference type="InterPro" id="IPR003660">
    <property type="entry name" value="HAMP_dom"/>
</dbReference>
<feature type="domain" description="Methyl-accepting transducer" evidence="13">
    <location>
        <begin position="378"/>
        <end position="628"/>
    </location>
</feature>
<dbReference type="FunFam" id="1.10.287.950:FF:000001">
    <property type="entry name" value="Methyl-accepting chemotaxis sensory transducer"/>
    <property type="match status" value="1"/>
</dbReference>
<dbReference type="Pfam" id="PF00672">
    <property type="entry name" value="HAMP"/>
    <property type="match status" value="1"/>
</dbReference>
<sequence length="664" mass="72586">MKKEKQTKQKRSMRFKDWSIRTKLLSTFLIILIIPSLVIGIVSYNAAKEELSDQVMKTASTNVQVVDNEINQLITQKSDALNYLATVIHRFTYNKPDELEDMLSQYFLTNEDTAFVYVGTDSGDMYSQPAMNDASYDPTERDWYIQAMESPGEVVITPPYQDADTENMVITVAQATNDQSGVVGIDVKLEELETLASTMKIGEEGYVILIDQNNQYLSHPTEETGTPVTEAWKDTVASAENGQESYMHDGESKEMIFDTSEKTGWKTVGTMYTSEFDEAASGIWKTTLVVMGVAIAISIAVILFVTRQMTVPLKNLTEKVRAMSKGDLTVDIKAQSKDEIGQLSAGVNEMQQNLKTLIGQVQQASGNLAAQSEEMTQSAGEVKEGSEQIAATMEELASGGETQASSAGDLSTTMESFTERMTAANANSDNAYESSKQVLEMTNTGADLMKQSVSQMEYIDKVVQSAVEKMGGLNDQTEQISELVSVIRDIADQTNLLALNAAIEAARAGEHGKGFAVVADEVRKLAEQVGSSVTSITGIVNNVQTESTDVAESLRSGYAEVEKGREQIEQTGETFQKIETSIQEMTRHIRSVSDNITTMTSNTDEMNASIQEIAAVSEESAAGIEETAASAQQSSSSMEEVTRASEELAKLAEELTEQVKRFKV</sequence>
<name>A0A941HTE1_9BACI</name>
<reference evidence="15 17" key="1">
    <citation type="submission" date="2021-04" db="EMBL/GenBank/DDBJ databases">
        <title>Allobacillus sp. nov. SKP8-2 isolated from shrimp paste.</title>
        <authorList>
            <person name="Tanasupawat S."/>
            <person name="Yiamsombat S."/>
            <person name="Kanchanasin P."/>
            <person name="Kuncharoen N."/>
        </authorList>
    </citation>
    <scope>NUCLEOTIDE SEQUENCE [LARGE SCALE GENOMIC DNA]</scope>
    <source>
        <strain evidence="15 17">SKP8-2</strain>
    </source>
</reference>